<organism evidence="1 2">
    <name type="scientific">Electrophorus voltai</name>
    <dbReference type="NCBI Taxonomy" id="2609070"/>
    <lineage>
        <taxon>Eukaryota</taxon>
        <taxon>Metazoa</taxon>
        <taxon>Chordata</taxon>
        <taxon>Craniata</taxon>
        <taxon>Vertebrata</taxon>
        <taxon>Euteleostomi</taxon>
        <taxon>Actinopterygii</taxon>
        <taxon>Neopterygii</taxon>
        <taxon>Teleostei</taxon>
        <taxon>Ostariophysi</taxon>
        <taxon>Gymnotiformes</taxon>
        <taxon>Gymnotoidei</taxon>
        <taxon>Gymnotidae</taxon>
        <taxon>Electrophorus</taxon>
    </lineage>
</organism>
<name>A0AAD8ZFP9_9TELE</name>
<evidence type="ECO:0000313" key="1">
    <source>
        <dbReference type="EMBL" id="KAK1796715.1"/>
    </source>
</evidence>
<dbReference type="Proteomes" id="UP001239994">
    <property type="component" value="Unassembled WGS sequence"/>
</dbReference>
<keyword evidence="2" id="KW-1185">Reference proteome</keyword>
<dbReference type="EMBL" id="JAROKS010000015">
    <property type="protein sequence ID" value="KAK1796715.1"/>
    <property type="molecule type" value="Genomic_DNA"/>
</dbReference>
<sequence>MKETKDLGEEGSSDPCARLLADSLGEVMMDEAHSKSDNIFSRSQSCGLLYTFVSLAWPFQPYGALRISEQPSSAAVLSNVSFHVTLISQSDDGVGLIQPPVGAATRPRV</sequence>
<reference evidence="1" key="1">
    <citation type="submission" date="2023-03" db="EMBL/GenBank/DDBJ databases">
        <title>Electrophorus voltai genome.</title>
        <authorList>
            <person name="Bian C."/>
        </authorList>
    </citation>
    <scope>NUCLEOTIDE SEQUENCE</scope>
    <source>
        <strain evidence="1">CB-2022</strain>
        <tissue evidence="1">Muscle</tissue>
    </source>
</reference>
<gene>
    <name evidence="1" type="ORF">P4O66_009743</name>
</gene>
<evidence type="ECO:0000313" key="2">
    <source>
        <dbReference type="Proteomes" id="UP001239994"/>
    </source>
</evidence>
<comment type="caution">
    <text evidence="1">The sequence shown here is derived from an EMBL/GenBank/DDBJ whole genome shotgun (WGS) entry which is preliminary data.</text>
</comment>
<dbReference type="AlphaFoldDB" id="A0AAD8ZFP9"/>
<protein>
    <submittedName>
        <fullName evidence="1">Uncharacterized protein</fullName>
    </submittedName>
</protein>
<accession>A0AAD8ZFP9</accession>
<proteinExistence type="predicted"/>